<feature type="region of interest" description="Disordered" evidence="1">
    <location>
        <begin position="343"/>
        <end position="748"/>
    </location>
</feature>
<feature type="compositionally biased region" description="Basic and acidic residues" evidence="1">
    <location>
        <begin position="385"/>
        <end position="414"/>
    </location>
</feature>
<proteinExistence type="predicted"/>
<dbReference type="Gene3D" id="1.10.10.2670">
    <property type="entry name" value="E3 ubiquitin-protein ligase"/>
    <property type="match status" value="1"/>
</dbReference>
<gene>
    <name evidence="3" type="ORF">OH76DRAFT_1441121</name>
</gene>
<sequence>MPLPVESTLSLIGLPAEGDALYSRPKHAMIVRMSAETFDALDQLGDSKKMEVQFGDNPGFTIGDTFFPVKPTPENAQTHELYIRLPNIPKSKGLAPLKLHANVMQKLMVQRLCDEKVQETVRDRTLEAEKERKERKVKYLDKPPDLSYPGSKGKKKDAPARRPPAASSSYAMSPRPSALQPPSHPSSSRASPLHTSHTTTSSSRSVPSGSDHASSRMSPLPASHSHTNGTSSDSRTRARLIHCLALKQRTTEAVIGLCAGKDPTSQVKNELVALLKAVGERVPMARNSNPNAPQRWQLKLDSWREVRPYEWPDLTDDERTQLSRQARKAYSDLRIPTSDPVWDHARFRSSDEPASGLSTKSTPSIRAPPEKNGVVMTKNATKKSKAAESKNKKVADIMIPAKDESSRGKARDLDESSAAGTPTTAARPAVRRQPGSGYKAKHSATPPIADVRGNSPLPPIPKKSGPVDARESRREPPAPSGSGKPQPPFPPPQARDSRPDAGAAASSSMRKKLKDGQSSSSHRPDDRRPDRRDERASERTRIDEEKPRTAKVAAASPLPPPLPSFKRKKPPQDGNDSEFSEREVPLSANSSKKRKLEEPHPSPAEKSRGRDLSLPKKPVVREPSPLAPPRTKVKQEASPLSLAFSPPHRASLPPKPPPAERSHLASASSSPNVNSTKSSQLARSSSNRPRRKSPIYTSSEDESERSVAPSRSRATQRAHSPSEEPPAKRFKSHTPRFKPGRPLPTDSAGLRRYYQTCWRVYHELYEDQDQRRKRIERMLEGNDDRAGATDDDMDVDELSPDVVVAFMEDMAAVTNELHKVRKAYEQLGGKSDALGKLVDVC</sequence>
<feature type="compositionally biased region" description="Low complexity" evidence="1">
    <location>
        <begin position="418"/>
        <end position="434"/>
    </location>
</feature>
<dbReference type="EMBL" id="KZ857415">
    <property type="protein sequence ID" value="RDX47879.1"/>
    <property type="molecule type" value="Genomic_DNA"/>
</dbReference>
<feature type="region of interest" description="Disordered" evidence="1">
    <location>
        <begin position="126"/>
        <end position="236"/>
    </location>
</feature>
<reference evidence="3 4" key="1">
    <citation type="journal article" date="2018" name="Biotechnol. Biofuels">
        <title>Integrative visual omics of the white-rot fungus Polyporus brumalis exposes the biotechnological potential of its oxidative enzymes for delignifying raw plant biomass.</title>
        <authorList>
            <person name="Miyauchi S."/>
            <person name="Rancon A."/>
            <person name="Drula E."/>
            <person name="Hage H."/>
            <person name="Chaduli D."/>
            <person name="Favel A."/>
            <person name="Grisel S."/>
            <person name="Henrissat B."/>
            <person name="Herpoel-Gimbert I."/>
            <person name="Ruiz-Duenas F.J."/>
            <person name="Chevret D."/>
            <person name="Hainaut M."/>
            <person name="Lin J."/>
            <person name="Wang M."/>
            <person name="Pangilinan J."/>
            <person name="Lipzen A."/>
            <person name="Lesage-Meessen L."/>
            <person name="Navarro D."/>
            <person name="Riley R."/>
            <person name="Grigoriev I.V."/>
            <person name="Zhou S."/>
            <person name="Raouche S."/>
            <person name="Rosso M.N."/>
        </authorList>
    </citation>
    <scope>NUCLEOTIDE SEQUENCE [LARGE SCALE GENOMIC DNA]</scope>
    <source>
        <strain evidence="3 4">BRFM 1820</strain>
    </source>
</reference>
<dbReference type="InterPro" id="IPR042065">
    <property type="entry name" value="E3_ELL-like"/>
</dbReference>
<evidence type="ECO:0000313" key="3">
    <source>
        <dbReference type="EMBL" id="RDX47879.1"/>
    </source>
</evidence>
<dbReference type="GO" id="GO:0006368">
    <property type="term" value="P:transcription elongation by RNA polymerase II"/>
    <property type="evidence" value="ECO:0007669"/>
    <property type="project" value="InterPro"/>
</dbReference>
<dbReference type="STRING" id="139420.A0A371D5T6"/>
<name>A0A371D5T6_9APHY</name>
<evidence type="ECO:0000259" key="2">
    <source>
        <dbReference type="Pfam" id="PF10390"/>
    </source>
</evidence>
<dbReference type="Proteomes" id="UP000256964">
    <property type="component" value="Unassembled WGS sequence"/>
</dbReference>
<dbReference type="OrthoDB" id="2587563at2759"/>
<feature type="compositionally biased region" description="Low complexity" evidence="1">
    <location>
        <begin position="185"/>
        <end position="210"/>
    </location>
</feature>
<feature type="compositionally biased region" description="Low complexity" evidence="1">
    <location>
        <begin position="665"/>
        <end position="687"/>
    </location>
</feature>
<organism evidence="3 4">
    <name type="scientific">Lentinus brumalis</name>
    <dbReference type="NCBI Taxonomy" id="2498619"/>
    <lineage>
        <taxon>Eukaryota</taxon>
        <taxon>Fungi</taxon>
        <taxon>Dikarya</taxon>
        <taxon>Basidiomycota</taxon>
        <taxon>Agaricomycotina</taxon>
        <taxon>Agaricomycetes</taxon>
        <taxon>Polyporales</taxon>
        <taxon>Polyporaceae</taxon>
        <taxon>Lentinus</taxon>
    </lineage>
</organism>
<evidence type="ECO:0000313" key="4">
    <source>
        <dbReference type="Proteomes" id="UP000256964"/>
    </source>
</evidence>
<dbReference type="GO" id="GO:0008023">
    <property type="term" value="C:transcription elongation factor complex"/>
    <property type="evidence" value="ECO:0007669"/>
    <property type="project" value="InterPro"/>
</dbReference>
<feature type="compositionally biased region" description="Basic and acidic residues" evidence="1">
    <location>
        <begin position="126"/>
        <end position="144"/>
    </location>
</feature>
<feature type="compositionally biased region" description="Polar residues" evidence="1">
    <location>
        <begin position="224"/>
        <end position="233"/>
    </location>
</feature>
<dbReference type="InterPro" id="IPR019464">
    <property type="entry name" value="ELL_N"/>
</dbReference>
<keyword evidence="4" id="KW-1185">Reference proteome</keyword>
<feature type="compositionally biased region" description="Basic residues" evidence="1">
    <location>
        <begin position="728"/>
        <end position="739"/>
    </location>
</feature>
<evidence type="ECO:0000256" key="1">
    <source>
        <dbReference type="SAM" id="MobiDB-lite"/>
    </source>
</evidence>
<dbReference type="AlphaFoldDB" id="A0A371D5T6"/>
<accession>A0A371D5T6</accession>
<dbReference type="Pfam" id="PF10390">
    <property type="entry name" value="ELL"/>
    <property type="match status" value="1"/>
</dbReference>
<feature type="compositionally biased region" description="Low complexity" evidence="1">
    <location>
        <begin position="163"/>
        <end position="178"/>
    </location>
</feature>
<feature type="domain" description="RNA polymerase II elongation factor ELL N-terminal" evidence="2">
    <location>
        <begin position="92"/>
        <end position="327"/>
    </location>
</feature>
<feature type="compositionally biased region" description="Basic and acidic residues" evidence="1">
    <location>
        <begin position="522"/>
        <end position="548"/>
    </location>
</feature>
<protein>
    <recommendedName>
        <fullName evidence="2">RNA polymerase II elongation factor ELL N-terminal domain-containing protein</fullName>
    </recommendedName>
</protein>
<feature type="compositionally biased region" description="Basic and acidic residues" evidence="1">
    <location>
        <begin position="595"/>
        <end position="614"/>
    </location>
</feature>